<evidence type="ECO:0000259" key="4">
    <source>
        <dbReference type="SMART" id="SM00796"/>
    </source>
</evidence>
<protein>
    <submittedName>
        <fullName evidence="5">Allophanate hydrolase subunit 1</fullName>
    </submittedName>
</protein>
<evidence type="ECO:0000256" key="1">
    <source>
        <dbReference type="ARBA" id="ARBA00022741"/>
    </source>
</evidence>
<evidence type="ECO:0000256" key="3">
    <source>
        <dbReference type="ARBA" id="ARBA00022840"/>
    </source>
</evidence>
<organism evidence="5 6">
    <name type="scientific">Nocardia flavorosea</name>
    <dbReference type="NCBI Taxonomy" id="53429"/>
    <lineage>
        <taxon>Bacteria</taxon>
        <taxon>Bacillati</taxon>
        <taxon>Actinomycetota</taxon>
        <taxon>Actinomycetes</taxon>
        <taxon>Mycobacteriales</taxon>
        <taxon>Nocardiaceae</taxon>
        <taxon>Nocardia</taxon>
    </lineage>
</organism>
<dbReference type="Gene3D" id="2.40.100.10">
    <property type="entry name" value="Cyclophilin-like"/>
    <property type="match status" value="1"/>
</dbReference>
<sequence>MTGPALLRAGDRGWMVDLEPDRIASVVRSAHSQDLSSLIQDIIPASRSILFCANDSTDMDRLAARIRDLLDSAGPESGVVSDRDPVIVPVRYDGADLPGVARSLDRTVDEVIEAHVAAEHRVGFFGFAPGFAYIDGLPESLKLPRRSSPRPRVDRGLVAIAGTQTVVYPGGTPGGWHLIGSTSEILWDPESDRPSRLSVGDRVVFRPVPR</sequence>
<keyword evidence="1" id="KW-0547">Nucleotide-binding</keyword>
<keyword evidence="6" id="KW-1185">Reference proteome</keyword>
<dbReference type="SMART" id="SM00796">
    <property type="entry name" value="AHS1"/>
    <property type="match status" value="1"/>
</dbReference>
<dbReference type="GO" id="GO:0005524">
    <property type="term" value="F:ATP binding"/>
    <property type="evidence" value="ECO:0007669"/>
    <property type="project" value="UniProtKB-KW"/>
</dbReference>
<accession>A0A846YL85</accession>
<feature type="domain" description="Carboxyltransferase" evidence="4">
    <location>
        <begin position="4"/>
        <end position="197"/>
    </location>
</feature>
<dbReference type="AlphaFoldDB" id="A0A846YL85"/>
<evidence type="ECO:0000256" key="2">
    <source>
        <dbReference type="ARBA" id="ARBA00022801"/>
    </source>
</evidence>
<dbReference type="InterPro" id="IPR029000">
    <property type="entry name" value="Cyclophilin-like_dom_sf"/>
</dbReference>
<dbReference type="PANTHER" id="PTHR34698:SF2">
    <property type="entry name" value="5-OXOPROLINASE SUBUNIT B"/>
    <property type="match status" value="1"/>
</dbReference>
<dbReference type="InterPro" id="IPR010016">
    <property type="entry name" value="PxpB"/>
</dbReference>
<keyword evidence="2 5" id="KW-0378">Hydrolase</keyword>
<reference evidence="5 6" key="1">
    <citation type="submission" date="2020-04" db="EMBL/GenBank/DDBJ databases">
        <title>MicrobeNet Type strains.</title>
        <authorList>
            <person name="Nicholson A.C."/>
        </authorList>
    </citation>
    <scope>NUCLEOTIDE SEQUENCE [LARGE SCALE GENOMIC DNA]</scope>
    <source>
        <strain evidence="5 6">JCM 3332</strain>
    </source>
</reference>
<comment type="caution">
    <text evidence="5">The sequence shown here is derived from an EMBL/GenBank/DDBJ whole genome shotgun (WGS) entry which is preliminary data.</text>
</comment>
<dbReference type="Pfam" id="PF02682">
    <property type="entry name" value="CT_C_D"/>
    <property type="match status" value="1"/>
</dbReference>
<dbReference type="GO" id="GO:0016787">
    <property type="term" value="F:hydrolase activity"/>
    <property type="evidence" value="ECO:0007669"/>
    <property type="project" value="UniProtKB-KW"/>
</dbReference>
<dbReference type="InterPro" id="IPR003833">
    <property type="entry name" value="CT_C_D"/>
</dbReference>
<dbReference type="PANTHER" id="PTHR34698">
    <property type="entry name" value="5-OXOPROLINASE SUBUNIT B"/>
    <property type="match status" value="1"/>
</dbReference>
<dbReference type="SUPFAM" id="SSF50891">
    <property type="entry name" value="Cyclophilin-like"/>
    <property type="match status" value="1"/>
</dbReference>
<name>A0A846YL85_9NOCA</name>
<keyword evidence="3" id="KW-0067">ATP-binding</keyword>
<dbReference type="RefSeq" id="WP_062979108.1">
    <property type="nucleotide sequence ID" value="NZ_JAAXOT010000009.1"/>
</dbReference>
<evidence type="ECO:0000313" key="5">
    <source>
        <dbReference type="EMBL" id="NKY58282.1"/>
    </source>
</evidence>
<dbReference type="EMBL" id="JAAXOT010000009">
    <property type="protein sequence ID" value="NKY58282.1"/>
    <property type="molecule type" value="Genomic_DNA"/>
</dbReference>
<proteinExistence type="predicted"/>
<evidence type="ECO:0000313" key="6">
    <source>
        <dbReference type="Proteomes" id="UP000570678"/>
    </source>
</evidence>
<dbReference type="Proteomes" id="UP000570678">
    <property type="component" value="Unassembled WGS sequence"/>
</dbReference>
<gene>
    <name evidence="5" type="ORF">HGA15_19490</name>
</gene>